<evidence type="ECO:0008006" key="5">
    <source>
        <dbReference type="Google" id="ProtNLM"/>
    </source>
</evidence>
<proteinExistence type="inferred from homology"/>
<evidence type="ECO:0000313" key="3">
    <source>
        <dbReference type="EMBL" id="CPR17289.1"/>
    </source>
</evidence>
<keyword evidence="4" id="KW-1185">Reference proteome</keyword>
<dbReference type="Proteomes" id="UP000033187">
    <property type="component" value="Chromosome 1"/>
</dbReference>
<feature type="region of interest" description="Disordered" evidence="2">
    <location>
        <begin position="1"/>
        <end position="80"/>
    </location>
</feature>
<feature type="compositionally biased region" description="Basic and acidic residues" evidence="2">
    <location>
        <begin position="1"/>
        <end position="28"/>
    </location>
</feature>
<dbReference type="KEGG" id="fiy:BN1229_v1_1185"/>
<dbReference type="InterPro" id="IPR012875">
    <property type="entry name" value="SDHF4"/>
</dbReference>
<sequence>MNDGSDRAGLDESPARTDENAALEKRDLSPAAQRALREAEERRRAAEAEAKPGARELGGRDGPDPVRYGDWEKGGIISDF</sequence>
<dbReference type="AlphaFoldDB" id="A0A0D6JCY6"/>
<organism evidence="3 4">
    <name type="scientific">Candidatus Filomicrobium marinum</name>
    <dbReference type="NCBI Taxonomy" id="1608628"/>
    <lineage>
        <taxon>Bacteria</taxon>
        <taxon>Pseudomonadati</taxon>
        <taxon>Pseudomonadota</taxon>
        <taxon>Alphaproteobacteria</taxon>
        <taxon>Hyphomicrobiales</taxon>
        <taxon>Hyphomicrobiaceae</taxon>
        <taxon>Filomicrobium</taxon>
    </lineage>
</organism>
<dbReference type="Pfam" id="PF07896">
    <property type="entry name" value="DUF1674"/>
    <property type="match status" value="1"/>
</dbReference>
<evidence type="ECO:0000256" key="2">
    <source>
        <dbReference type="SAM" id="MobiDB-lite"/>
    </source>
</evidence>
<dbReference type="EMBL" id="LN829119">
    <property type="protein sequence ID" value="CPR17289.1"/>
    <property type="molecule type" value="Genomic_DNA"/>
</dbReference>
<gene>
    <name evidence="3" type="ORF">YBN1229_v1_1185</name>
</gene>
<accession>A0A0D6JCY6</accession>
<evidence type="ECO:0000313" key="4">
    <source>
        <dbReference type="Proteomes" id="UP000033187"/>
    </source>
</evidence>
<comment type="similarity">
    <text evidence="1">Belongs to the SDHAF4 family.</text>
</comment>
<evidence type="ECO:0000256" key="1">
    <source>
        <dbReference type="ARBA" id="ARBA00005701"/>
    </source>
</evidence>
<reference evidence="4" key="1">
    <citation type="submission" date="2015-02" db="EMBL/GenBank/DDBJ databases">
        <authorList>
            <person name="Chooi Y.-H."/>
        </authorList>
    </citation>
    <scope>NUCLEOTIDE SEQUENCE [LARGE SCALE GENOMIC DNA]</scope>
    <source>
        <strain evidence="4">strain Y</strain>
    </source>
</reference>
<dbReference type="KEGG" id="fil:BN1229_v1_1186"/>
<name>A0A0D6JCY6_9HYPH</name>
<protein>
    <recommendedName>
        <fullName evidence="5">Dihydrodipicolinate reductase</fullName>
    </recommendedName>
</protein>
<feature type="compositionally biased region" description="Basic and acidic residues" evidence="2">
    <location>
        <begin position="35"/>
        <end position="73"/>
    </location>
</feature>